<dbReference type="GO" id="GO:0003723">
    <property type="term" value="F:RNA binding"/>
    <property type="evidence" value="ECO:0007669"/>
    <property type="project" value="InterPro"/>
</dbReference>
<sequence>MRASGKHPDHNVFPSVLKSCTGLMDFKLGESVHGSIIRLGVDADLYTESTLGKWWCYSAATERYGYVHNGMCEEALRTVREIGKTNLMPDSFTLSSILPIFAEYVDISRGKEIHGMACLMKV</sequence>
<dbReference type="InterPro" id="IPR011990">
    <property type="entry name" value="TPR-like_helical_dom_sf"/>
</dbReference>
<gene>
    <name evidence="1" type="ORF">C5167_023154</name>
</gene>
<accession>A0A4Y7JJS2</accession>
<dbReference type="InterPro" id="IPR046960">
    <property type="entry name" value="PPR_At4g14850-like_plant"/>
</dbReference>
<evidence type="ECO:0000313" key="2">
    <source>
        <dbReference type="Proteomes" id="UP000316621"/>
    </source>
</evidence>
<keyword evidence="2" id="KW-1185">Reference proteome</keyword>
<name>A0A4Y7JJS2_PAPSO</name>
<dbReference type="Gramene" id="RZC61364">
    <property type="protein sequence ID" value="RZC61364"/>
    <property type="gene ID" value="C5167_023154"/>
</dbReference>
<dbReference type="AlphaFoldDB" id="A0A4Y7JJS2"/>
<proteinExistence type="predicted"/>
<dbReference type="Gene3D" id="1.25.40.10">
    <property type="entry name" value="Tetratricopeptide repeat domain"/>
    <property type="match status" value="1"/>
</dbReference>
<dbReference type="Proteomes" id="UP000316621">
    <property type="component" value="Chromosome 5"/>
</dbReference>
<organism evidence="1 2">
    <name type="scientific">Papaver somniferum</name>
    <name type="common">Opium poppy</name>
    <dbReference type="NCBI Taxonomy" id="3469"/>
    <lineage>
        <taxon>Eukaryota</taxon>
        <taxon>Viridiplantae</taxon>
        <taxon>Streptophyta</taxon>
        <taxon>Embryophyta</taxon>
        <taxon>Tracheophyta</taxon>
        <taxon>Spermatophyta</taxon>
        <taxon>Magnoliopsida</taxon>
        <taxon>Ranunculales</taxon>
        <taxon>Papaveraceae</taxon>
        <taxon>Papaveroideae</taxon>
        <taxon>Papaver</taxon>
    </lineage>
</organism>
<protein>
    <submittedName>
        <fullName evidence="1">Uncharacterized protein</fullName>
    </submittedName>
</protein>
<dbReference type="PANTHER" id="PTHR47926">
    <property type="entry name" value="PENTATRICOPEPTIDE REPEAT-CONTAINING PROTEIN"/>
    <property type="match status" value="1"/>
</dbReference>
<dbReference type="GO" id="GO:0009451">
    <property type="term" value="P:RNA modification"/>
    <property type="evidence" value="ECO:0007669"/>
    <property type="project" value="InterPro"/>
</dbReference>
<reference evidence="1 2" key="1">
    <citation type="journal article" date="2018" name="Science">
        <title>The opium poppy genome and morphinan production.</title>
        <authorList>
            <person name="Guo L."/>
            <person name="Winzer T."/>
            <person name="Yang X."/>
            <person name="Li Y."/>
            <person name="Ning Z."/>
            <person name="He Z."/>
            <person name="Teodor R."/>
            <person name="Lu Y."/>
            <person name="Bowser T.A."/>
            <person name="Graham I.A."/>
            <person name="Ye K."/>
        </authorList>
    </citation>
    <scope>NUCLEOTIDE SEQUENCE [LARGE SCALE GENOMIC DNA]</scope>
    <source>
        <strain evidence="2">cv. HN1</strain>
        <tissue evidence="1">Leaves</tissue>
    </source>
</reference>
<dbReference type="EMBL" id="CM010719">
    <property type="protein sequence ID" value="RZC61364.1"/>
    <property type="molecule type" value="Genomic_DNA"/>
</dbReference>
<evidence type="ECO:0000313" key="1">
    <source>
        <dbReference type="EMBL" id="RZC61364.1"/>
    </source>
</evidence>